<feature type="binding site" evidence="10">
    <location>
        <position position="24"/>
    </location>
    <ligand>
        <name>substrate</name>
    </ligand>
</feature>
<dbReference type="AlphaFoldDB" id="A0A010ZQC5"/>
<comment type="caution">
    <text evidence="13">The sequence shown here is derived from an EMBL/GenBank/DDBJ whole genome shotgun (WGS) entry which is preliminary data.</text>
</comment>
<keyword evidence="7 12" id="KW-0326">Glycosidase</keyword>
<sequence>MTGPDQFPQFPPGFVWGVATASYQIEGAVTEDGRGPSVWDTFSHTPGRTHDGDTGDVADDHYHRYPEDLDLMAGLGVNAYRFSIAWPRIQPTGEGPVNPAGLAFYDRLVDAMLAKGITPAATLYHWDLPQALEDKGGWTQRDIPHYFAEYTAAVADKLGDRVGLWCTLNEPFIVTAFGYVLGVHAPGRQLFTDAFAVAHHQLLGHGLAVEALRAANVTGTIGVVNALAPVHPDSDDPADHVAAGILDTLMNRTYTDPLLLGRYPEETPAVYAGADLSVVKDGDLSTISTPIDFFGVNFYNPHRVRAAAPEQFGTGPLNFETVEYPGVPTTAMGWPVVPEAFTELLTGLHERYGEKLPPIYITENGAAYDDEPGPDGRVRDDDRIAYLDRHLRAVHAAMAAGADVRGYFCWSFLDNFEWAEGYQKRFGLVRVDYETLERTPKASYDWYRSVIALAAAVGP</sequence>
<dbReference type="OrthoDB" id="5166882at2"/>
<dbReference type="EC" id="3.2.1.21" evidence="3 12"/>
<evidence type="ECO:0000313" key="14">
    <source>
        <dbReference type="Proteomes" id="UP000021053"/>
    </source>
</evidence>
<keyword evidence="5" id="KW-0136">Cellulose degradation</keyword>
<accession>A0A010ZQC5</accession>
<dbReference type="InterPro" id="IPR001360">
    <property type="entry name" value="Glyco_hydro_1"/>
</dbReference>
<comment type="catalytic activity">
    <reaction evidence="1 12">
        <text>Hydrolysis of terminal, non-reducing beta-D-glucosyl residues with release of beta-D-glucose.</text>
        <dbReference type="EC" id="3.2.1.21"/>
    </reaction>
</comment>
<dbReference type="GO" id="GO:0030245">
    <property type="term" value="P:cellulose catabolic process"/>
    <property type="evidence" value="ECO:0007669"/>
    <property type="project" value="UniProtKB-KW"/>
</dbReference>
<feature type="binding site" evidence="10">
    <location>
        <position position="299"/>
    </location>
    <ligand>
        <name>substrate</name>
    </ligand>
</feature>
<dbReference type="GO" id="GO:0008422">
    <property type="term" value="F:beta-glucosidase activity"/>
    <property type="evidence" value="ECO:0007669"/>
    <property type="project" value="UniProtKB-EC"/>
</dbReference>
<feature type="binding site" evidence="10">
    <location>
        <position position="169"/>
    </location>
    <ligand>
        <name>substrate</name>
    </ligand>
</feature>
<evidence type="ECO:0000256" key="3">
    <source>
        <dbReference type="ARBA" id="ARBA00012744"/>
    </source>
</evidence>
<dbReference type="HOGENOM" id="CLU_001859_1_3_11"/>
<dbReference type="InterPro" id="IPR017853">
    <property type="entry name" value="GH"/>
</dbReference>
<feature type="active site" description="Proton donor" evidence="9">
    <location>
        <position position="170"/>
    </location>
</feature>
<dbReference type="InterPro" id="IPR033132">
    <property type="entry name" value="GH_1_N_CS"/>
</dbReference>
<proteinExistence type="inferred from homology"/>
<comment type="similarity">
    <text evidence="2 12">Belongs to the glycosyl hydrolase 1 family.</text>
</comment>
<gene>
    <name evidence="13" type="ORF">CryarDRAFT_0442</name>
</gene>
<reference evidence="13 14" key="1">
    <citation type="submission" date="2013-07" db="EMBL/GenBank/DDBJ databases">
        <authorList>
            <consortium name="DOE Joint Genome Institute"/>
            <person name="Eisen J."/>
            <person name="Huntemann M."/>
            <person name="Han J."/>
            <person name="Chen A."/>
            <person name="Kyrpides N."/>
            <person name="Mavromatis K."/>
            <person name="Markowitz V."/>
            <person name="Palaniappan K."/>
            <person name="Ivanova N."/>
            <person name="Schaumberg A."/>
            <person name="Pati A."/>
            <person name="Liolios K."/>
            <person name="Nordberg H.P."/>
            <person name="Cantor M.N."/>
            <person name="Hua S.X."/>
            <person name="Woyke T."/>
        </authorList>
    </citation>
    <scope>NUCLEOTIDE SEQUENCE [LARGE SCALE GENOMIC DNA]</scope>
    <source>
        <strain evidence="13 14">DSM 44712</strain>
    </source>
</reference>
<dbReference type="PATRIC" id="fig|927661.3.peg.426"/>
<keyword evidence="4 12" id="KW-0378">Hydrolase</keyword>
<dbReference type="SUPFAM" id="SSF51445">
    <property type="entry name" value="(Trans)glycosidases"/>
    <property type="match status" value="1"/>
</dbReference>
<evidence type="ECO:0000256" key="1">
    <source>
        <dbReference type="ARBA" id="ARBA00000448"/>
    </source>
</evidence>
<dbReference type="RefSeq" id="WP_051569615.1">
    <property type="nucleotide sequence ID" value="NZ_KK073874.1"/>
</dbReference>
<name>A0A010ZQC5_9ACTN</name>
<dbReference type="GO" id="GO:0005829">
    <property type="term" value="C:cytosol"/>
    <property type="evidence" value="ECO:0007669"/>
    <property type="project" value="TreeGrafter"/>
</dbReference>
<evidence type="ECO:0000256" key="10">
    <source>
        <dbReference type="PIRSR" id="PIRSR617736-2"/>
    </source>
</evidence>
<dbReference type="Proteomes" id="UP000021053">
    <property type="component" value="Unassembled WGS sequence"/>
</dbReference>
<dbReference type="EMBL" id="JFBT01000001">
    <property type="protein sequence ID" value="EXG79407.1"/>
    <property type="molecule type" value="Genomic_DNA"/>
</dbReference>
<evidence type="ECO:0000256" key="8">
    <source>
        <dbReference type="ARBA" id="ARBA00023326"/>
    </source>
</evidence>
<dbReference type="PANTHER" id="PTHR10353">
    <property type="entry name" value="GLYCOSYL HYDROLASE"/>
    <property type="match status" value="1"/>
</dbReference>
<evidence type="ECO:0000256" key="5">
    <source>
        <dbReference type="ARBA" id="ARBA00023001"/>
    </source>
</evidence>
<dbReference type="PROSITE" id="PS00572">
    <property type="entry name" value="GLYCOSYL_HYDROL_F1_1"/>
    <property type="match status" value="1"/>
</dbReference>
<evidence type="ECO:0000256" key="2">
    <source>
        <dbReference type="ARBA" id="ARBA00010838"/>
    </source>
</evidence>
<dbReference type="PRINTS" id="PR00131">
    <property type="entry name" value="GLHYDRLASE1"/>
</dbReference>
<keyword evidence="8" id="KW-0624">Polysaccharide degradation</keyword>
<organism evidence="13 14">
    <name type="scientific">Cryptosporangium arvum DSM 44712</name>
    <dbReference type="NCBI Taxonomy" id="927661"/>
    <lineage>
        <taxon>Bacteria</taxon>
        <taxon>Bacillati</taxon>
        <taxon>Actinomycetota</taxon>
        <taxon>Actinomycetes</taxon>
        <taxon>Cryptosporangiales</taxon>
        <taxon>Cryptosporangiaceae</taxon>
        <taxon>Cryptosporangium</taxon>
    </lineage>
</organism>
<dbReference type="FunFam" id="3.20.20.80:FF:000004">
    <property type="entry name" value="Beta-glucosidase 6-phospho-beta-glucosidase"/>
    <property type="match status" value="1"/>
</dbReference>
<feature type="binding site" evidence="10">
    <location>
        <position position="410"/>
    </location>
    <ligand>
        <name>substrate</name>
    </ligand>
</feature>
<dbReference type="Pfam" id="PF00232">
    <property type="entry name" value="Glyco_hydro_1"/>
    <property type="match status" value="1"/>
</dbReference>
<keyword evidence="14" id="KW-1185">Reference proteome</keyword>
<feature type="binding site" evidence="10">
    <location>
        <position position="125"/>
    </location>
    <ligand>
        <name>substrate</name>
    </ligand>
</feature>
<feature type="binding site" evidence="10">
    <location>
        <begin position="417"/>
        <end position="418"/>
    </location>
    <ligand>
        <name>substrate</name>
    </ligand>
</feature>
<dbReference type="Gene3D" id="3.20.20.80">
    <property type="entry name" value="Glycosidases"/>
    <property type="match status" value="1"/>
</dbReference>
<evidence type="ECO:0000256" key="4">
    <source>
        <dbReference type="ARBA" id="ARBA00022801"/>
    </source>
</evidence>
<evidence type="ECO:0000256" key="11">
    <source>
        <dbReference type="PROSITE-ProRule" id="PRU10055"/>
    </source>
</evidence>
<dbReference type="InterPro" id="IPR018120">
    <property type="entry name" value="Glyco_hydro_1_AS"/>
</dbReference>
<dbReference type="NCBIfam" id="TIGR03356">
    <property type="entry name" value="BGL"/>
    <property type="match status" value="1"/>
</dbReference>
<feature type="active site" description="Nucleophile" evidence="9 11">
    <location>
        <position position="363"/>
    </location>
</feature>
<dbReference type="PROSITE" id="PS00653">
    <property type="entry name" value="GLYCOSYL_HYDROL_F1_2"/>
    <property type="match status" value="1"/>
</dbReference>
<dbReference type="PANTHER" id="PTHR10353:SF36">
    <property type="entry name" value="LP05116P"/>
    <property type="match status" value="1"/>
</dbReference>
<evidence type="ECO:0000313" key="13">
    <source>
        <dbReference type="EMBL" id="EXG79407.1"/>
    </source>
</evidence>
<keyword evidence="6" id="KW-0119">Carbohydrate metabolism</keyword>
<protein>
    <recommendedName>
        <fullName evidence="3 12">Beta-glucosidase</fullName>
        <ecNumber evidence="3 12">3.2.1.21</ecNumber>
    </recommendedName>
</protein>
<evidence type="ECO:0000256" key="12">
    <source>
        <dbReference type="RuleBase" id="RU361175"/>
    </source>
</evidence>
<evidence type="ECO:0000256" key="6">
    <source>
        <dbReference type="ARBA" id="ARBA00023277"/>
    </source>
</evidence>
<dbReference type="InterPro" id="IPR017736">
    <property type="entry name" value="Glyco_hydro_1_beta-glucosidase"/>
</dbReference>
<evidence type="ECO:0000256" key="7">
    <source>
        <dbReference type="ARBA" id="ARBA00023295"/>
    </source>
</evidence>
<evidence type="ECO:0000256" key="9">
    <source>
        <dbReference type="PIRSR" id="PIRSR617736-1"/>
    </source>
</evidence>